<reference evidence="1" key="1">
    <citation type="journal article" date="2014" name="Front. Microbiol.">
        <title>High frequency of phylogenetically diverse reductive dehalogenase-homologous genes in deep subseafloor sedimentary metagenomes.</title>
        <authorList>
            <person name="Kawai M."/>
            <person name="Futagami T."/>
            <person name="Toyoda A."/>
            <person name="Takaki Y."/>
            <person name="Nishi S."/>
            <person name="Hori S."/>
            <person name="Arai W."/>
            <person name="Tsubouchi T."/>
            <person name="Morono Y."/>
            <person name="Uchiyama I."/>
            <person name="Ito T."/>
            <person name="Fujiyama A."/>
            <person name="Inagaki F."/>
            <person name="Takami H."/>
        </authorList>
    </citation>
    <scope>NUCLEOTIDE SEQUENCE</scope>
    <source>
        <strain evidence="1">Expedition CK06-06</strain>
    </source>
</reference>
<proteinExistence type="predicted"/>
<sequence>EFLRPNGRQVQHELDVDDNCKEKYQEIVECGARLTGEQLMSGMVSQTIETSDGDFDLVLTNGRDLAENIRALEKMILGFNKIAFKKWKKELEN</sequence>
<gene>
    <name evidence="1" type="ORF">S01H1_23440</name>
</gene>
<evidence type="ECO:0000313" key="1">
    <source>
        <dbReference type="EMBL" id="GAF97702.1"/>
    </source>
</evidence>
<feature type="non-terminal residue" evidence="1">
    <location>
        <position position="1"/>
    </location>
</feature>
<dbReference type="AlphaFoldDB" id="X0UBF8"/>
<organism evidence="1">
    <name type="scientific">marine sediment metagenome</name>
    <dbReference type="NCBI Taxonomy" id="412755"/>
    <lineage>
        <taxon>unclassified sequences</taxon>
        <taxon>metagenomes</taxon>
        <taxon>ecological metagenomes</taxon>
    </lineage>
</organism>
<accession>X0UBF8</accession>
<comment type="caution">
    <text evidence="1">The sequence shown here is derived from an EMBL/GenBank/DDBJ whole genome shotgun (WGS) entry which is preliminary data.</text>
</comment>
<dbReference type="EMBL" id="BARS01013537">
    <property type="protein sequence ID" value="GAF97702.1"/>
    <property type="molecule type" value="Genomic_DNA"/>
</dbReference>
<protein>
    <submittedName>
        <fullName evidence="1">Uncharacterized protein</fullName>
    </submittedName>
</protein>
<name>X0UBF8_9ZZZZ</name>